<dbReference type="Gene3D" id="2.60.11.10">
    <property type="entry name" value="Cytochrome c oxidase, subunit Vb"/>
    <property type="match status" value="1"/>
</dbReference>
<dbReference type="EMBL" id="VCGU01000459">
    <property type="protein sequence ID" value="TRY61473.1"/>
    <property type="molecule type" value="Genomic_DNA"/>
</dbReference>
<dbReference type="CDD" id="cd00924">
    <property type="entry name" value="Cyt_c_Oxidase_Vb"/>
    <property type="match status" value="1"/>
</dbReference>
<dbReference type="Pfam" id="PF01215">
    <property type="entry name" value="COX5B"/>
    <property type="match status" value="1"/>
</dbReference>
<dbReference type="GO" id="GO:0045277">
    <property type="term" value="C:respiratory chain complex IV"/>
    <property type="evidence" value="ECO:0007669"/>
    <property type="project" value="InterPro"/>
</dbReference>
<evidence type="ECO:0000313" key="4">
    <source>
        <dbReference type="EMBL" id="TRY61473.1"/>
    </source>
</evidence>
<dbReference type="InterPro" id="IPR002124">
    <property type="entry name" value="Cyt_c_oxidase_su5b"/>
</dbReference>
<dbReference type="OMA" id="FWILLPP"/>
<feature type="binding site" evidence="3">
    <location>
        <position position="118"/>
    </location>
    <ligand>
        <name>Zn(2+)</name>
        <dbReference type="ChEBI" id="CHEBI:29105"/>
    </ligand>
</feature>
<dbReference type="SUPFAM" id="SSF57802">
    <property type="entry name" value="Rubredoxin-like"/>
    <property type="match status" value="1"/>
</dbReference>
<dbReference type="OrthoDB" id="10249250at2759"/>
<gene>
    <name evidence="4" type="ORF">TCAL_06667</name>
</gene>
<keyword evidence="2 3" id="KW-0862">Zinc</keyword>
<dbReference type="GO" id="GO:0006123">
    <property type="term" value="P:mitochondrial electron transport, cytochrome c to oxygen"/>
    <property type="evidence" value="ECO:0007669"/>
    <property type="project" value="InterPro"/>
</dbReference>
<evidence type="ECO:0008006" key="6">
    <source>
        <dbReference type="Google" id="ProtNLM"/>
    </source>
</evidence>
<keyword evidence="5" id="KW-1185">Reference proteome</keyword>
<sequence>MASNLLLRSSSRLVGSCPWAQATQKSLTTSAVIKKDYVMADPLDHATGVEKFELLAKKEGNDNPFTTYVMKPGSVAGSLRHPIMVPSTQSSRVVGCSCEHDYDEVVWFKLAKGPPQQCECGHYFKLVEHDPLDRSVSPMYGMGYGSGLSMFKY</sequence>
<dbReference type="PROSITE" id="PS51359">
    <property type="entry name" value="COX5B_2"/>
    <property type="match status" value="1"/>
</dbReference>
<feature type="binding site" evidence="3">
    <location>
        <position position="96"/>
    </location>
    <ligand>
        <name>Zn(2+)</name>
        <dbReference type="ChEBI" id="CHEBI:29105"/>
    </ligand>
</feature>
<evidence type="ECO:0000256" key="1">
    <source>
        <dbReference type="ARBA" id="ARBA00022723"/>
    </source>
</evidence>
<dbReference type="InterPro" id="IPR036972">
    <property type="entry name" value="Cyt_c_oxidase_su5b_sf"/>
</dbReference>
<evidence type="ECO:0000256" key="2">
    <source>
        <dbReference type="ARBA" id="ARBA00022833"/>
    </source>
</evidence>
<dbReference type="GO" id="GO:0046872">
    <property type="term" value="F:metal ion binding"/>
    <property type="evidence" value="ECO:0007669"/>
    <property type="project" value="UniProtKB-KW"/>
</dbReference>
<keyword evidence="1 3" id="KW-0479">Metal-binding</keyword>
<evidence type="ECO:0000256" key="3">
    <source>
        <dbReference type="PIRSR" id="PIRSR602124-1"/>
    </source>
</evidence>
<organism evidence="4 5">
    <name type="scientific">Tigriopus californicus</name>
    <name type="common">Marine copepod</name>
    <dbReference type="NCBI Taxonomy" id="6832"/>
    <lineage>
        <taxon>Eukaryota</taxon>
        <taxon>Metazoa</taxon>
        <taxon>Ecdysozoa</taxon>
        <taxon>Arthropoda</taxon>
        <taxon>Crustacea</taxon>
        <taxon>Multicrustacea</taxon>
        <taxon>Hexanauplia</taxon>
        <taxon>Copepoda</taxon>
        <taxon>Harpacticoida</taxon>
        <taxon>Harpacticidae</taxon>
        <taxon>Tigriopus</taxon>
    </lineage>
</organism>
<dbReference type="STRING" id="6832.A0A553N7S9"/>
<protein>
    <recommendedName>
        <fullName evidence="6">Cytochrome c oxidase subunit 5B, mitochondrial</fullName>
    </recommendedName>
</protein>
<dbReference type="AlphaFoldDB" id="A0A553N7S9"/>
<name>A0A553N7S9_TIGCA</name>
<dbReference type="PANTHER" id="PTHR10122">
    <property type="entry name" value="CYTOCHROME C OXIDASE SUBUNIT 5B, MITOCHONDRIAL"/>
    <property type="match status" value="1"/>
</dbReference>
<accession>A0A553N7S9</accession>
<dbReference type="PANTHER" id="PTHR10122:SF0">
    <property type="entry name" value="CYTOCHROME C OXIDASE SUBUNIT 5B, ISOFORM A-RELATED"/>
    <property type="match status" value="1"/>
</dbReference>
<dbReference type="GO" id="GO:0005740">
    <property type="term" value="C:mitochondrial envelope"/>
    <property type="evidence" value="ECO:0007669"/>
    <property type="project" value="InterPro"/>
</dbReference>
<reference evidence="4 5" key="1">
    <citation type="journal article" date="2018" name="Nat. Ecol. Evol.">
        <title>Genomic signatures of mitonuclear coevolution across populations of Tigriopus californicus.</title>
        <authorList>
            <person name="Barreto F.S."/>
            <person name="Watson E.T."/>
            <person name="Lima T.G."/>
            <person name="Willett C.S."/>
            <person name="Edmands S."/>
            <person name="Li W."/>
            <person name="Burton R.S."/>
        </authorList>
    </citation>
    <scope>NUCLEOTIDE SEQUENCE [LARGE SCALE GENOMIC DNA]</scope>
    <source>
        <strain evidence="4 5">San Diego</strain>
    </source>
</reference>
<evidence type="ECO:0000313" key="5">
    <source>
        <dbReference type="Proteomes" id="UP000318571"/>
    </source>
</evidence>
<proteinExistence type="predicted"/>
<comment type="caution">
    <text evidence="4">The sequence shown here is derived from an EMBL/GenBank/DDBJ whole genome shotgun (WGS) entry which is preliminary data.</text>
</comment>
<feature type="binding site" evidence="3">
    <location>
        <position position="120"/>
    </location>
    <ligand>
        <name>Zn(2+)</name>
        <dbReference type="ChEBI" id="CHEBI:29105"/>
    </ligand>
</feature>
<feature type="binding site" evidence="3">
    <location>
        <position position="98"/>
    </location>
    <ligand>
        <name>Zn(2+)</name>
        <dbReference type="ChEBI" id="CHEBI:29105"/>
    </ligand>
</feature>
<dbReference type="Proteomes" id="UP000318571">
    <property type="component" value="Chromosome 8"/>
</dbReference>